<proteinExistence type="predicted"/>
<protein>
    <recommendedName>
        <fullName evidence="3">Six-hairpin glycosidase-like protein</fullName>
    </recommendedName>
</protein>
<dbReference type="EMBL" id="ANPB02000005">
    <property type="protein sequence ID" value="KAF4483088.1"/>
    <property type="molecule type" value="Genomic_DNA"/>
</dbReference>
<reference evidence="1 2" key="2">
    <citation type="submission" date="2020-04" db="EMBL/GenBank/DDBJ databases">
        <title>Genome sequencing and assembly of multiple isolates from the Colletotrichum gloeosporioides species complex.</title>
        <authorList>
            <person name="Gan P."/>
            <person name="Shirasu K."/>
        </authorList>
    </citation>
    <scope>NUCLEOTIDE SEQUENCE [LARGE SCALE GENOMIC DNA]</scope>
    <source>
        <strain evidence="1 2">Nara gc5</strain>
    </source>
</reference>
<dbReference type="Gene3D" id="1.50.10.10">
    <property type="match status" value="1"/>
</dbReference>
<accession>A0A7J6J1H6</accession>
<organism evidence="1 2">
    <name type="scientific">Colletotrichum fructicola (strain Nara gc5)</name>
    <name type="common">Anthracnose fungus</name>
    <name type="synonym">Colletotrichum gloeosporioides (strain Nara gc5)</name>
    <dbReference type="NCBI Taxonomy" id="1213859"/>
    <lineage>
        <taxon>Eukaryota</taxon>
        <taxon>Fungi</taxon>
        <taxon>Dikarya</taxon>
        <taxon>Ascomycota</taxon>
        <taxon>Pezizomycotina</taxon>
        <taxon>Sordariomycetes</taxon>
        <taxon>Hypocreomycetidae</taxon>
        <taxon>Glomerellales</taxon>
        <taxon>Glomerellaceae</taxon>
        <taxon>Colletotrichum</taxon>
        <taxon>Colletotrichum gloeosporioides species complex</taxon>
    </lineage>
</organism>
<dbReference type="OrthoDB" id="3534988at2759"/>
<dbReference type="Proteomes" id="UP000011096">
    <property type="component" value="Unassembled WGS sequence"/>
</dbReference>
<dbReference type="GO" id="GO:0005975">
    <property type="term" value="P:carbohydrate metabolic process"/>
    <property type="evidence" value="ECO:0007669"/>
    <property type="project" value="InterPro"/>
</dbReference>
<dbReference type="InterPro" id="IPR012341">
    <property type="entry name" value="6hp_glycosidase-like_sf"/>
</dbReference>
<keyword evidence="2" id="KW-1185">Reference proteome</keyword>
<evidence type="ECO:0000313" key="2">
    <source>
        <dbReference type="Proteomes" id="UP000011096"/>
    </source>
</evidence>
<reference evidence="1 2" key="1">
    <citation type="submission" date="2012-08" db="EMBL/GenBank/DDBJ databases">
        <authorList>
            <person name="Gan P.H.P."/>
            <person name="Ikeda K."/>
            <person name="Irieda H."/>
            <person name="Narusaka M."/>
            <person name="O'Connell R.J."/>
            <person name="Narusaka Y."/>
            <person name="Takano Y."/>
            <person name="Kubo Y."/>
            <person name="Shirasu K."/>
        </authorList>
    </citation>
    <scope>NUCLEOTIDE SEQUENCE [LARGE SCALE GENOMIC DNA]</scope>
    <source>
        <strain evidence="1 2">Nara gc5</strain>
    </source>
</reference>
<evidence type="ECO:0008006" key="3">
    <source>
        <dbReference type="Google" id="ProtNLM"/>
    </source>
</evidence>
<dbReference type="RefSeq" id="XP_066008544.1">
    <property type="nucleotide sequence ID" value="XM_066152082.1"/>
</dbReference>
<dbReference type="GeneID" id="43603642"/>
<evidence type="ECO:0000313" key="1">
    <source>
        <dbReference type="EMBL" id="KAF4483088.1"/>
    </source>
</evidence>
<dbReference type="InParanoid" id="A0A7J6J1H6"/>
<gene>
    <name evidence="1" type="ORF">CGGC5_v008903</name>
</gene>
<dbReference type="SUPFAM" id="SSF48208">
    <property type="entry name" value="Six-hairpin glycosidases"/>
    <property type="match status" value="1"/>
</dbReference>
<comment type="caution">
    <text evidence="1">The sequence shown here is derived from an EMBL/GenBank/DDBJ whole genome shotgun (WGS) entry which is preliminary data.</text>
</comment>
<dbReference type="AlphaFoldDB" id="A0A7J6J1H6"/>
<name>A0A7J6J1H6_COLFN</name>
<sequence length="768" mass="85199">MLYGVTPVENPKLCRPGPYSCLSILNTKVLVVTGLPRADGNPETTTRLSTSFGSCTWKFWDLSVAMRALDIVPLLCTLVEARIDRQRVVQAFNPRRTASSPETPLQVGNGNFAFGADITGLQTFSPFATMSTWGWHNFSLPTAPGQTSIDDYHGTEWWTHGRLVQYNMANPTNSEIADWLRENPHRINLGTIGFSFNGGNITTVTESMLGDKEQTLDMWSGVIHSSFTHKNASVKVETWADPNSDTVAVAVESKLLSSGDLAIFFDFPYPTNDKFGAPFVGAFNLTDQHTTTLGECGKSYATIHHNLATAEYDLRLGWDSGRGDGKLASPTDGSHRYVLSASGTDKLRFTANFAPSKLASQPSFDEIAKASQIWWPTYWSSGAFIDMTATANANATELQRRTIQSQYLVAVNSASNYPPQESGLVNNGWFGKFHVEMVLWHNLQFARWNHFPLLSRSLPQTYTRLLPSSVSRALTQGYAGARWGKMTDPSTIDAPGEINTLLIWQQPHPMYFAEMEYRHAPTMETLEKWNEILTATADFMASFAFFNESTGVYDLGPPMYPVSENTNPNATVNPTFELAYWRFGLDIALSWKSRLGEQAPSTWETVRDKLAPLPIVDDTYPVYEGIQGMWTNISTVQDHPAMSGIFGLLPPPRSGPALNRTTLENTAAKIWDLWDLDESFGWDFPMLAMNSLRLGDSQRAAEYLLHSTFQFDDAGYPVGGTRVPTPYFPSSSSLLLAMAMMAGGWDDAEGPHFPESWNVVVEDFVPGL</sequence>
<dbReference type="GO" id="GO:0003824">
    <property type="term" value="F:catalytic activity"/>
    <property type="evidence" value="ECO:0007669"/>
    <property type="project" value="UniProtKB-ARBA"/>
</dbReference>
<dbReference type="InterPro" id="IPR008928">
    <property type="entry name" value="6-hairpin_glycosidase_sf"/>
</dbReference>